<evidence type="ECO:0000256" key="1">
    <source>
        <dbReference type="SAM" id="MobiDB-lite"/>
    </source>
</evidence>
<dbReference type="InterPro" id="IPR027463">
    <property type="entry name" value="AcrB_DN_DC_subdom"/>
</dbReference>
<comment type="caution">
    <text evidence="3">The sequence shown here is derived from an EMBL/GenBank/DDBJ whole genome shotgun (WGS) entry which is preliminary data.</text>
</comment>
<name>A0ABV7H6D1_9BURK</name>
<feature type="transmembrane region" description="Helical" evidence="2">
    <location>
        <begin position="979"/>
        <end position="1005"/>
    </location>
</feature>
<protein>
    <submittedName>
        <fullName evidence="3">Efflux RND transporter permease subunit</fullName>
    </submittedName>
</protein>
<organism evidence="3 4">
    <name type="scientific">Piscinibacterium candidicorallinum</name>
    <dbReference type="NCBI Taxonomy" id="1793872"/>
    <lineage>
        <taxon>Bacteria</taxon>
        <taxon>Pseudomonadati</taxon>
        <taxon>Pseudomonadota</taxon>
        <taxon>Betaproteobacteria</taxon>
        <taxon>Burkholderiales</taxon>
        <taxon>Piscinibacterium</taxon>
    </lineage>
</organism>
<accession>A0ABV7H6D1</accession>
<reference evidence="4" key="1">
    <citation type="journal article" date="2019" name="Int. J. Syst. Evol. Microbiol.">
        <title>The Global Catalogue of Microorganisms (GCM) 10K type strain sequencing project: providing services to taxonomists for standard genome sequencing and annotation.</title>
        <authorList>
            <consortium name="The Broad Institute Genomics Platform"/>
            <consortium name="The Broad Institute Genome Sequencing Center for Infectious Disease"/>
            <person name="Wu L."/>
            <person name="Ma J."/>
        </authorList>
    </citation>
    <scope>NUCLEOTIDE SEQUENCE [LARGE SCALE GENOMIC DNA]</scope>
    <source>
        <strain evidence="4">KCTC 52168</strain>
    </source>
</reference>
<proteinExistence type="predicted"/>
<dbReference type="Gene3D" id="3.30.70.1430">
    <property type="entry name" value="Multidrug efflux transporter AcrB pore domain"/>
    <property type="match status" value="2"/>
</dbReference>
<dbReference type="SUPFAM" id="SSF82714">
    <property type="entry name" value="Multidrug efflux transporter AcrB TolC docking domain, DN and DC subdomains"/>
    <property type="match status" value="2"/>
</dbReference>
<evidence type="ECO:0000256" key="2">
    <source>
        <dbReference type="SAM" id="Phobius"/>
    </source>
</evidence>
<dbReference type="InterPro" id="IPR001036">
    <property type="entry name" value="Acrflvin-R"/>
</dbReference>
<dbReference type="RefSeq" id="WP_377303928.1">
    <property type="nucleotide sequence ID" value="NZ_CP180191.1"/>
</dbReference>
<feature type="transmembrane region" description="Helical" evidence="2">
    <location>
        <begin position="12"/>
        <end position="29"/>
    </location>
</feature>
<feature type="transmembrane region" description="Helical" evidence="2">
    <location>
        <begin position="385"/>
        <end position="409"/>
    </location>
</feature>
<dbReference type="Gene3D" id="1.20.1640.10">
    <property type="entry name" value="Multidrug efflux transporter AcrB transmembrane domain"/>
    <property type="match status" value="2"/>
</dbReference>
<feature type="transmembrane region" description="Helical" evidence="2">
    <location>
        <begin position="849"/>
        <end position="869"/>
    </location>
</feature>
<feature type="compositionally biased region" description="Basic and acidic residues" evidence="1">
    <location>
        <begin position="1012"/>
        <end position="1026"/>
    </location>
</feature>
<keyword evidence="2" id="KW-1133">Transmembrane helix</keyword>
<dbReference type="PANTHER" id="PTHR32063">
    <property type="match status" value="1"/>
</dbReference>
<dbReference type="PANTHER" id="PTHR32063:SF14">
    <property type="entry name" value="BLL4319 PROTEIN"/>
    <property type="match status" value="1"/>
</dbReference>
<dbReference type="Proteomes" id="UP001595556">
    <property type="component" value="Unassembled WGS sequence"/>
</dbReference>
<dbReference type="Gene3D" id="3.30.2090.10">
    <property type="entry name" value="Multidrug efflux transporter AcrB TolC docking domain, DN and DC subdomains"/>
    <property type="match status" value="2"/>
</dbReference>
<feature type="transmembrane region" description="Helical" evidence="2">
    <location>
        <begin position="333"/>
        <end position="352"/>
    </location>
</feature>
<sequence>MRLSEICIRRPVFATVLSLLIVLIGAVSYQRLAVREYPKIDEPVVTVETRYRGASAEIIESQVTKPLEDSIAGIEGVDVLTSISRSEQSQITVRFKLSRDADGAAADVRDRVARVRQRLPADVDEPVIAKVEADANPIIWLAFTSDRHSMLEISDYANRIVKPRLQTLTGVANVFIPGERRYAMRIDLDRDKLAAQGLTPQDVEDALRRQNVEIPAGRIESSQREFNVVSQTDLSTADEFREVVIRSVNGINIRIGDVADVRLGPASERNVVRFNRETALGMGLIRQATANPIDIAKALRAELPNIEAGLPTGMRVNVANDQTVFISAAIQNVYKTIIEAVLLVAAVIFFFLRSWRAALIPIVTIPVSLIGACALMLALGFSINVLTLLALVLAIGLVVDDAIVVLENIYRHIEDGMEPIAAAIKGMKEISFAVVAMTLTLAAVFVPLVFAPGRTGRLFVEFALALSGAVIVSGFVALTLSPMMSSRLLRKDVKHGAIYNGIERLLNAVSSGYTSSLRWTLAHRWVVLAGMAAVAAVCAALVMTLKEELSPTEDRGTVVTVFSSPEGASIDYTARYAQRIEDIAARYPEVDRLFVIAGNPTVTQGIGFLRMKDWDERQRSAMDLQRELFPQLAQIPGVTAFASVPASLGANLRDRPVNVVITSGDSYQDMNRVVQGLIQELQKNPRLQQIDTDLRLNRPELRVAIDRDRAADAGVQIDTVGRTMETMLGGRPVTRFKMNGEQYDVIVQVKQDLRNTADDINNIFVRARDGRMLPLSSLVNVNDSLAPRDLNHFGQRRSISITASLAPGYSQGEAIQYVLDVAAKQLADKPGYGTDLNGSAREFRESGQAFAFVIVLAGVFIYLVLAAQFESFRDPFIIMLTVPLGMLGALGALMVTGGSLNVYSKIGLVALIGLITKNGILLVEFANQLQEQGRALRDAVLESAELRLRPILMTSLATVFGAIPLAIGTGAGAESRQQIGWVIVGGMSLGTLLTLYVIPVIYSALATKVKPGEHQLDRDVSDREGDSDGPDASAPVASSNQAAE</sequence>
<dbReference type="Pfam" id="PF00873">
    <property type="entry name" value="ACR_tran"/>
    <property type="match status" value="1"/>
</dbReference>
<evidence type="ECO:0000313" key="3">
    <source>
        <dbReference type="EMBL" id="MFC3148208.1"/>
    </source>
</evidence>
<dbReference type="SUPFAM" id="SSF82693">
    <property type="entry name" value="Multidrug efflux transporter AcrB pore domain, PN1, PN2, PC1 and PC2 subdomains"/>
    <property type="match status" value="3"/>
</dbReference>
<feature type="transmembrane region" description="Helical" evidence="2">
    <location>
        <begin position="948"/>
        <end position="967"/>
    </location>
</feature>
<gene>
    <name evidence="3" type="ORF">ACFOEN_11190</name>
</gene>
<feature type="transmembrane region" description="Helical" evidence="2">
    <location>
        <begin position="430"/>
        <end position="450"/>
    </location>
</feature>
<evidence type="ECO:0000313" key="4">
    <source>
        <dbReference type="Proteomes" id="UP001595556"/>
    </source>
</evidence>
<keyword evidence="2" id="KW-0812">Transmembrane</keyword>
<dbReference type="EMBL" id="JBHRTI010000004">
    <property type="protein sequence ID" value="MFC3148208.1"/>
    <property type="molecule type" value="Genomic_DNA"/>
</dbReference>
<feature type="transmembrane region" description="Helical" evidence="2">
    <location>
        <begin position="462"/>
        <end position="481"/>
    </location>
</feature>
<dbReference type="SUPFAM" id="SSF82866">
    <property type="entry name" value="Multidrug efflux transporter AcrB transmembrane domain"/>
    <property type="match status" value="2"/>
</dbReference>
<feature type="transmembrane region" description="Helical" evidence="2">
    <location>
        <begin position="876"/>
        <end position="900"/>
    </location>
</feature>
<feature type="region of interest" description="Disordered" evidence="1">
    <location>
        <begin position="1012"/>
        <end position="1044"/>
    </location>
</feature>
<dbReference type="PRINTS" id="PR00702">
    <property type="entry name" value="ACRIFLAVINRP"/>
</dbReference>
<dbReference type="Gene3D" id="3.30.70.1320">
    <property type="entry name" value="Multidrug efflux transporter AcrB pore domain like"/>
    <property type="match status" value="1"/>
</dbReference>
<keyword evidence="2" id="KW-0472">Membrane</keyword>
<dbReference type="Gene3D" id="3.30.70.1440">
    <property type="entry name" value="Multidrug efflux transporter AcrB pore domain"/>
    <property type="match status" value="1"/>
</dbReference>
<feature type="transmembrane region" description="Helical" evidence="2">
    <location>
        <begin position="359"/>
        <end position="379"/>
    </location>
</feature>
<keyword evidence="4" id="KW-1185">Reference proteome</keyword>
<feature type="transmembrane region" description="Helical" evidence="2">
    <location>
        <begin position="525"/>
        <end position="545"/>
    </location>
</feature>